<dbReference type="GeneID" id="105269296"/>
<dbReference type="AlphaFoldDB" id="A0A9R1TCM5"/>
<dbReference type="Gene3D" id="2.60.40.10">
    <property type="entry name" value="Immunoglobulins"/>
    <property type="match status" value="3"/>
</dbReference>
<dbReference type="PROSITE" id="PS50184">
    <property type="entry name" value="VWFC_2"/>
    <property type="match status" value="2"/>
</dbReference>
<proteinExistence type="predicted"/>
<dbReference type="Proteomes" id="UP000694866">
    <property type="component" value="Unplaced"/>
</dbReference>
<dbReference type="OrthoDB" id="6022609at2759"/>
<dbReference type="InterPro" id="IPR001007">
    <property type="entry name" value="VWF_dom"/>
</dbReference>
<feature type="domain" description="Fibronectin type-III" evidence="6">
    <location>
        <begin position="642"/>
        <end position="748"/>
    </location>
</feature>
<feature type="domain" description="VWFC" evidence="5">
    <location>
        <begin position="456"/>
        <end position="532"/>
    </location>
</feature>
<evidence type="ECO:0000256" key="4">
    <source>
        <dbReference type="SAM" id="SignalP"/>
    </source>
</evidence>
<keyword evidence="3" id="KW-1133">Transmembrane helix</keyword>
<keyword evidence="1 4" id="KW-0732">Signal</keyword>
<dbReference type="SMART" id="SM00214">
    <property type="entry name" value="VWC"/>
    <property type="match status" value="3"/>
</dbReference>
<evidence type="ECO:0000256" key="1">
    <source>
        <dbReference type="ARBA" id="ARBA00022729"/>
    </source>
</evidence>
<dbReference type="GO" id="GO:0005615">
    <property type="term" value="C:extracellular space"/>
    <property type="evidence" value="ECO:0007669"/>
    <property type="project" value="TreeGrafter"/>
</dbReference>
<protein>
    <submittedName>
        <fullName evidence="8">Epidermal cell surface receptor isoform X4</fullName>
    </submittedName>
</protein>
<feature type="domain" description="Fibronectin type-III" evidence="6">
    <location>
        <begin position="864"/>
        <end position="960"/>
    </location>
</feature>
<keyword evidence="7" id="KW-1185">Reference proteome</keyword>
<keyword evidence="3" id="KW-0472">Membrane</keyword>
<reference evidence="8" key="1">
    <citation type="submission" date="2025-08" db="UniProtKB">
        <authorList>
            <consortium name="RefSeq"/>
        </authorList>
    </citation>
    <scope>IDENTIFICATION</scope>
    <source>
        <strain evidence="8">USDA-PBARC FA_bdor</strain>
        <tissue evidence="8">Whole organism</tissue>
    </source>
</reference>
<dbReference type="InterPro" id="IPR003961">
    <property type="entry name" value="FN3_dom"/>
</dbReference>
<name>A0A9R1TCM5_9HYME</name>
<feature type="signal peptide" evidence="4">
    <location>
        <begin position="1"/>
        <end position="24"/>
    </location>
</feature>
<dbReference type="PROSITE" id="PS50853">
    <property type="entry name" value="FN3"/>
    <property type="match status" value="2"/>
</dbReference>
<evidence type="ECO:0000313" key="7">
    <source>
        <dbReference type="Proteomes" id="UP000694866"/>
    </source>
</evidence>
<keyword evidence="3" id="KW-0812">Transmembrane</keyword>
<gene>
    <name evidence="8" type="primary">sas</name>
</gene>
<feature type="chain" id="PRO_5040255016" evidence="4">
    <location>
        <begin position="25"/>
        <end position="1071"/>
    </location>
</feature>
<dbReference type="InterPro" id="IPR013783">
    <property type="entry name" value="Ig-like_fold"/>
</dbReference>
<evidence type="ECO:0000259" key="5">
    <source>
        <dbReference type="PROSITE" id="PS50184"/>
    </source>
</evidence>
<dbReference type="CDD" id="cd00063">
    <property type="entry name" value="FN3"/>
    <property type="match status" value="3"/>
</dbReference>
<feature type="compositionally biased region" description="Acidic residues" evidence="2">
    <location>
        <begin position="169"/>
        <end position="181"/>
    </location>
</feature>
<evidence type="ECO:0000256" key="2">
    <source>
        <dbReference type="SAM" id="MobiDB-lite"/>
    </source>
</evidence>
<dbReference type="SUPFAM" id="SSF49265">
    <property type="entry name" value="Fibronectin type III"/>
    <property type="match status" value="1"/>
</dbReference>
<dbReference type="PANTHER" id="PTHR11348:SF34">
    <property type="entry name" value="EPIDERMAL CELL SURFACE RECEPTOR-RELATED"/>
    <property type="match status" value="1"/>
</dbReference>
<feature type="region of interest" description="Disordered" evidence="2">
    <location>
        <begin position="61"/>
        <end position="85"/>
    </location>
</feature>
<dbReference type="InterPro" id="IPR036116">
    <property type="entry name" value="FN3_sf"/>
</dbReference>
<dbReference type="RefSeq" id="XP_011307759.1">
    <property type="nucleotide sequence ID" value="XM_011309457.1"/>
</dbReference>
<feature type="region of interest" description="Disordered" evidence="2">
    <location>
        <begin position="169"/>
        <end position="202"/>
    </location>
</feature>
<keyword evidence="8" id="KW-0675">Receptor</keyword>
<feature type="transmembrane region" description="Helical" evidence="3">
    <location>
        <begin position="983"/>
        <end position="1008"/>
    </location>
</feature>
<dbReference type="SMART" id="SM00060">
    <property type="entry name" value="FN3"/>
    <property type="match status" value="3"/>
</dbReference>
<dbReference type="GO" id="GO:0005178">
    <property type="term" value="F:integrin binding"/>
    <property type="evidence" value="ECO:0007669"/>
    <property type="project" value="TreeGrafter"/>
</dbReference>
<accession>A0A9R1TCM5</accession>
<dbReference type="GO" id="GO:0007155">
    <property type="term" value="P:cell adhesion"/>
    <property type="evidence" value="ECO:0007669"/>
    <property type="project" value="TreeGrafter"/>
</dbReference>
<dbReference type="InterPro" id="IPR050941">
    <property type="entry name" value="CCN"/>
</dbReference>
<feature type="domain" description="VWFC" evidence="5">
    <location>
        <begin position="535"/>
        <end position="609"/>
    </location>
</feature>
<evidence type="ECO:0000256" key="3">
    <source>
        <dbReference type="SAM" id="Phobius"/>
    </source>
</evidence>
<dbReference type="PANTHER" id="PTHR11348">
    <property type="entry name" value="CONNECTIVE TISSUE GROWTH FACTOR-RELATED"/>
    <property type="match status" value="1"/>
</dbReference>
<evidence type="ECO:0000313" key="8">
    <source>
        <dbReference type="RefSeq" id="XP_011307759.1"/>
    </source>
</evidence>
<evidence type="ECO:0000259" key="6">
    <source>
        <dbReference type="PROSITE" id="PS50853"/>
    </source>
</evidence>
<organism evidence="7 8">
    <name type="scientific">Fopius arisanus</name>
    <dbReference type="NCBI Taxonomy" id="64838"/>
    <lineage>
        <taxon>Eukaryota</taxon>
        <taxon>Metazoa</taxon>
        <taxon>Ecdysozoa</taxon>
        <taxon>Arthropoda</taxon>
        <taxon>Hexapoda</taxon>
        <taxon>Insecta</taxon>
        <taxon>Pterygota</taxon>
        <taxon>Neoptera</taxon>
        <taxon>Endopterygota</taxon>
        <taxon>Hymenoptera</taxon>
        <taxon>Apocrita</taxon>
        <taxon>Ichneumonoidea</taxon>
        <taxon>Braconidae</taxon>
        <taxon>Opiinae</taxon>
        <taxon>Fopius</taxon>
    </lineage>
</organism>
<dbReference type="CTD" id="40861"/>
<dbReference type="GO" id="GO:0045597">
    <property type="term" value="P:positive regulation of cell differentiation"/>
    <property type="evidence" value="ECO:0007669"/>
    <property type="project" value="TreeGrafter"/>
</dbReference>
<sequence>MRIQGICIILLVLGAFCLLGDAGANRFGRSDGNDEAIPGVLSLGADDNSALQVQKPLKEGAEMKKKSTAATDFKPKDETKYQKPKDIKSEEKLKSFMLTTTNEPSIFLPTVRPSQKENISGNGSISPFLLRGEPITENASRARALNITAPEPTNSLHANLTDLSDVSMDDEDKEMEADELPGSENATDSPNHPTFVPPKSSCRDGTKTYGIGDKVPRGCEEMCVCGEGGVVQDCKPRCVSPSFRAGRGNQDPLCEEHHLDTDGCCATLVCADSAPEPEESCIFGNKSLARGQKVEDGCSQVCLCEAGGILKCQPRCPPNDTSSGIKQHDRCVALPDPRDSCCTITLCDVSLGEHEIKSENAADLTVNIADVKVLNSTAIKLKLLSELSNGAAVEISENSHVWRQQKPDKDGVLSNLEPAHSYYVRIAEGPRTGPAIRVILPAEVIKTNITEKMDKTSCFHRGKYHKIGAEWYDECISFCMCSEGPKTECVTIECPTDFGLDVLDPHCLDWETVPPDFVPKEPQCCPQQVRCRNNGSCDYEGRTYDNWSEIPSNVTGCEKRCYCEMGKVACQAACPPVTALPPPTLQCPTNQAILMKLPGDDCCSHWVCDTTHITSGGANRFPGGFPIHGIGGYPDKMSQSSSDEIVIKAVEPLDDRTVRVVFTVPPVLVGLHGRVELRYTSEKSNHDPSTWKSQIFIPPHDLIETPQMEFDLDTLEPATEYKVRVTVNLKDIANSPSSRIYTVTTLEKHDQQTTLPPQIPIDAELQVIETNSSWVNVMWKKFTEYEMQFVDGVQLRYKEHDGKVYAATPLIHRAVTSYIIENLKPATVYEIGISIIPFPGQTTELISDKTVEIITAVEPDPYSFEVKVEIKTVKSQDVEVTWSGVPYPEDKYVNIYRAIYQSDSGKEDTSTFKIAKRDSPAKTLISDLKPGTRYRLWLEVYLTNGRIKKSNVQDFVTKPGVVLQAGVSHQGKLASIPLHEGDYYGPLVIVAILASLSILSTLILLMMLMKRRSSSKADISPRKTTSAYDNPSYKTCEDAVTITNGHNKATEHEMSTINSNNTNNTNTKETV</sequence>
<feature type="compositionally biased region" description="Basic and acidic residues" evidence="2">
    <location>
        <begin position="73"/>
        <end position="85"/>
    </location>
</feature>